<evidence type="ECO:0000256" key="1">
    <source>
        <dbReference type="SAM" id="MobiDB-lite"/>
    </source>
</evidence>
<organism evidence="2 3">
    <name type="scientific">Stylosanthes scabra</name>
    <dbReference type="NCBI Taxonomy" id="79078"/>
    <lineage>
        <taxon>Eukaryota</taxon>
        <taxon>Viridiplantae</taxon>
        <taxon>Streptophyta</taxon>
        <taxon>Embryophyta</taxon>
        <taxon>Tracheophyta</taxon>
        <taxon>Spermatophyta</taxon>
        <taxon>Magnoliopsida</taxon>
        <taxon>eudicotyledons</taxon>
        <taxon>Gunneridae</taxon>
        <taxon>Pentapetalae</taxon>
        <taxon>rosids</taxon>
        <taxon>fabids</taxon>
        <taxon>Fabales</taxon>
        <taxon>Fabaceae</taxon>
        <taxon>Papilionoideae</taxon>
        <taxon>50 kb inversion clade</taxon>
        <taxon>dalbergioids sensu lato</taxon>
        <taxon>Dalbergieae</taxon>
        <taxon>Pterocarpus clade</taxon>
        <taxon>Stylosanthes</taxon>
    </lineage>
</organism>
<feature type="region of interest" description="Disordered" evidence="1">
    <location>
        <begin position="63"/>
        <end position="133"/>
    </location>
</feature>
<gene>
    <name evidence="2" type="ORF">PIB30_054448</name>
</gene>
<keyword evidence="3" id="KW-1185">Reference proteome</keyword>
<accession>A0ABU6SJW0</accession>
<comment type="caution">
    <text evidence="2">The sequence shown here is derived from an EMBL/GenBank/DDBJ whole genome shotgun (WGS) entry which is preliminary data.</text>
</comment>
<dbReference type="Proteomes" id="UP001341840">
    <property type="component" value="Unassembled WGS sequence"/>
</dbReference>
<evidence type="ECO:0000313" key="2">
    <source>
        <dbReference type="EMBL" id="MED6136263.1"/>
    </source>
</evidence>
<feature type="compositionally biased region" description="Basic and acidic residues" evidence="1">
    <location>
        <begin position="75"/>
        <end position="87"/>
    </location>
</feature>
<name>A0ABU6SJW0_9FABA</name>
<reference evidence="2 3" key="1">
    <citation type="journal article" date="2023" name="Plants (Basel)">
        <title>Bridging the Gap: Combining Genomics and Transcriptomics Approaches to Understand Stylosanthes scabra, an Orphan Legume from the Brazilian Caatinga.</title>
        <authorList>
            <person name="Ferreira-Neto J.R.C."/>
            <person name="da Silva M.D."/>
            <person name="Binneck E."/>
            <person name="de Melo N.F."/>
            <person name="da Silva R.H."/>
            <person name="de Melo A.L.T.M."/>
            <person name="Pandolfi V."/>
            <person name="Bustamante F.O."/>
            <person name="Brasileiro-Vidal A.C."/>
            <person name="Benko-Iseppon A.M."/>
        </authorList>
    </citation>
    <scope>NUCLEOTIDE SEQUENCE [LARGE SCALE GENOMIC DNA]</scope>
    <source>
        <tissue evidence="2">Leaves</tissue>
    </source>
</reference>
<sequence>MSNSVSPTGYLILKRAYLVEITLPIHMLHLCGVTSSPYEWCRETHHLVSGFTRIERFPPVGKPIAIKGTASEPTKPTEDWVSDAERSPKKKKEKKGSTQAKSSSTATLTSRKWNAVERASDAEGPVAKMARTS</sequence>
<dbReference type="EMBL" id="JASCZI010060830">
    <property type="protein sequence ID" value="MED6136263.1"/>
    <property type="molecule type" value="Genomic_DNA"/>
</dbReference>
<proteinExistence type="predicted"/>
<evidence type="ECO:0000313" key="3">
    <source>
        <dbReference type="Proteomes" id="UP001341840"/>
    </source>
</evidence>
<feature type="compositionally biased region" description="Polar residues" evidence="1">
    <location>
        <begin position="97"/>
        <end position="112"/>
    </location>
</feature>
<protein>
    <submittedName>
        <fullName evidence="2">Uncharacterized protein</fullName>
    </submittedName>
</protein>